<evidence type="ECO:0000313" key="3">
    <source>
        <dbReference type="Proteomes" id="UP001501772"/>
    </source>
</evidence>
<sequence>MKTINYEKNKKLHDAKRISLILAALILLVTSCKKNNNKQGDQDINFNVLELKSWFADQTAALTDEGMLKGFNPLWDQAKMSETNKEYIYEVNLENTRNIFTTGKLIDLKDAELYNKLSIFKLVIIKDKVAGSIRSAYMNILSEDKNQILSDVHYQKTGNFSGVIQYYNLNSSYNTGWHYTNGKIDTHYSEVQYDKDKPTTEGICGSQPVYQTICPGPGESTFSCYSQQIGGGYYQCDKTLQPDNGDGGGFSGDGGFGVGRKPLPVDAARKNKDIIDSLRGYPCAQALLAKLPDLNTNIAKLIKKTFGIDPIDLKFRVDNTLKNTAIDGRYDQFSGSAPNSGATYTISLNPDVLSKSSQEYILVTMYHEALHAYVAYAKATLSADVFAATFGSLEFNGGRTLFKEINGHYELAANNYLNGLSEAIKTFNTNYNSDRASALAHGGIVELSPSDRLINDQERDTTKPGYTGTKCP</sequence>
<feature type="region of interest" description="Disordered" evidence="1">
    <location>
        <begin position="452"/>
        <end position="472"/>
    </location>
</feature>
<proteinExistence type="predicted"/>
<evidence type="ECO:0008006" key="4">
    <source>
        <dbReference type="Google" id="ProtNLM"/>
    </source>
</evidence>
<dbReference type="Proteomes" id="UP001501772">
    <property type="component" value="Unassembled WGS sequence"/>
</dbReference>
<comment type="caution">
    <text evidence="2">The sequence shown here is derived from an EMBL/GenBank/DDBJ whole genome shotgun (WGS) entry which is preliminary data.</text>
</comment>
<keyword evidence="3" id="KW-1185">Reference proteome</keyword>
<protein>
    <recommendedName>
        <fullName evidence="4">SprT-like family protein</fullName>
    </recommendedName>
</protein>
<feature type="compositionally biased region" description="Basic and acidic residues" evidence="1">
    <location>
        <begin position="453"/>
        <end position="462"/>
    </location>
</feature>
<organism evidence="2 3">
    <name type="scientific">Pedobacter jeongneungensis</name>
    <dbReference type="NCBI Taxonomy" id="947309"/>
    <lineage>
        <taxon>Bacteria</taxon>
        <taxon>Pseudomonadati</taxon>
        <taxon>Bacteroidota</taxon>
        <taxon>Sphingobacteriia</taxon>
        <taxon>Sphingobacteriales</taxon>
        <taxon>Sphingobacteriaceae</taxon>
        <taxon>Pedobacter</taxon>
    </lineage>
</organism>
<accession>A0ABP8BP18</accession>
<name>A0ABP8BP18_9SPHI</name>
<gene>
    <name evidence="2" type="ORF">GCM10022289_39690</name>
</gene>
<evidence type="ECO:0000256" key="1">
    <source>
        <dbReference type="SAM" id="MobiDB-lite"/>
    </source>
</evidence>
<dbReference type="RefSeq" id="WP_344853160.1">
    <property type="nucleotide sequence ID" value="NZ_BAABBY010000011.1"/>
</dbReference>
<evidence type="ECO:0000313" key="2">
    <source>
        <dbReference type="EMBL" id="GAA4211160.1"/>
    </source>
</evidence>
<dbReference type="PROSITE" id="PS51257">
    <property type="entry name" value="PROKAR_LIPOPROTEIN"/>
    <property type="match status" value="1"/>
</dbReference>
<dbReference type="EMBL" id="BAABBY010000011">
    <property type="protein sequence ID" value="GAA4211160.1"/>
    <property type="molecule type" value="Genomic_DNA"/>
</dbReference>
<reference evidence="3" key="1">
    <citation type="journal article" date="2019" name="Int. J. Syst. Evol. Microbiol.">
        <title>The Global Catalogue of Microorganisms (GCM) 10K type strain sequencing project: providing services to taxonomists for standard genome sequencing and annotation.</title>
        <authorList>
            <consortium name="The Broad Institute Genomics Platform"/>
            <consortium name="The Broad Institute Genome Sequencing Center for Infectious Disease"/>
            <person name="Wu L."/>
            <person name="Ma J."/>
        </authorList>
    </citation>
    <scope>NUCLEOTIDE SEQUENCE [LARGE SCALE GENOMIC DNA]</scope>
    <source>
        <strain evidence="3">JCM 17626</strain>
    </source>
</reference>